<dbReference type="GO" id="GO:0032993">
    <property type="term" value="C:protein-DNA complex"/>
    <property type="evidence" value="ECO:0007669"/>
    <property type="project" value="TreeGrafter"/>
</dbReference>
<dbReference type="GO" id="GO:0000156">
    <property type="term" value="F:phosphorelay response regulator activity"/>
    <property type="evidence" value="ECO:0007669"/>
    <property type="project" value="TreeGrafter"/>
</dbReference>
<comment type="caution">
    <text evidence="9">The sequence shown here is derived from an EMBL/GenBank/DDBJ whole genome shotgun (WGS) entry which is preliminary data.</text>
</comment>
<dbReference type="OrthoDB" id="2652196at2"/>
<dbReference type="InterPro" id="IPR036388">
    <property type="entry name" value="WH-like_DNA-bd_sf"/>
</dbReference>
<evidence type="ECO:0000313" key="10">
    <source>
        <dbReference type="Proteomes" id="UP000266177"/>
    </source>
</evidence>
<evidence type="ECO:0000256" key="1">
    <source>
        <dbReference type="ARBA" id="ARBA00004496"/>
    </source>
</evidence>
<dbReference type="InterPro" id="IPR039420">
    <property type="entry name" value="WalR-like"/>
</dbReference>
<dbReference type="PANTHER" id="PTHR48111">
    <property type="entry name" value="REGULATOR OF RPOS"/>
    <property type="match status" value="1"/>
</dbReference>
<evidence type="ECO:0000259" key="8">
    <source>
        <dbReference type="PROSITE" id="PS51755"/>
    </source>
</evidence>
<organism evidence="9 10">
    <name type="scientific">Paenibacillus thiaminolyticus</name>
    <name type="common">Bacillus thiaminolyticus</name>
    <dbReference type="NCBI Taxonomy" id="49283"/>
    <lineage>
        <taxon>Bacteria</taxon>
        <taxon>Bacillati</taxon>
        <taxon>Bacillota</taxon>
        <taxon>Bacilli</taxon>
        <taxon>Bacillales</taxon>
        <taxon>Paenibacillaceae</taxon>
        <taxon>Paenibacillus</taxon>
    </lineage>
</organism>
<keyword evidence="3" id="KW-0902">Two-component regulatory system</keyword>
<dbReference type="Pfam" id="PF00486">
    <property type="entry name" value="Trans_reg_C"/>
    <property type="match status" value="1"/>
</dbReference>
<dbReference type="PANTHER" id="PTHR48111:SF1">
    <property type="entry name" value="TWO-COMPONENT RESPONSE REGULATOR ORR33"/>
    <property type="match status" value="1"/>
</dbReference>
<dbReference type="GO" id="GO:0005829">
    <property type="term" value="C:cytosol"/>
    <property type="evidence" value="ECO:0007669"/>
    <property type="project" value="TreeGrafter"/>
</dbReference>
<keyword evidence="4" id="KW-0805">Transcription regulation</keyword>
<dbReference type="SUPFAM" id="SSF46894">
    <property type="entry name" value="C-terminal effector domain of the bipartite response regulators"/>
    <property type="match status" value="1"/>
</dbReference>
<dbReference type="Proteomes" id="UP000266177">
    <property type="component" value="Unassembled WGS sequence"/>
</dbReference>
<gene>
    <name evidence="9" type="ORF">DQX05_25160</name>
</gene>
<accession>A0A3A3GWW3</accession>
<dbReference type="EMBL" id="QYZD01000036">
    <property type="protein sequence ID" value="RJG20425.1"/>
    <property type="molecule type" value="Genomic_DNA"/>
</dbReference>
<keyword evidence="5 7" id="KW-0238">DNA-binding</keyword>
<proteinExistence type="predicted"/>
<keyword evidence="6" id="KW-0804">Transcription</keyword>
<dbReference type="AlphaFoldDB" id="A0A3A3GWW3"/>
<comment type="subcellular location">
    <subcellularLocation>
        <location evidence="1">Cytoplasm</location>
    </subcellularLocation>
</comment>
<feature type="domain" description="OmpR/PhoB-type" evidence="8">
    <location>
        <begin position="148"/>
        <end position="247"/>
    </location>
</feature>
<keyword evidence="2" id="KW-0597">Phosphoprotein</keyword>
<reference evidence="9 10" key="1">
    <citation type="submission" date="2018-09" db="EMBL/GenBank/DDBJ databases">
        <title>Paenibacillus SK2017-BO5.</title>
        <authorList>
            <person name="Piskunova J.V."/>
            <person name="Dubiley S.A."/>
            <person name="Severinov K.V."/>
        </authorList>
    </citation>
    <scope>NUCLEOTIDE SEQUENCE [LARGE SCALE GENOMIC DNA]</scope>
    <source>
        <strain evidence="9 10">BO5</strain>
    </source>
</reference>
<dbReference type="SMART" id="SM00862">
    <property type="entry name" value="Trans_reg_C"/>
    <property type="match status" value="1"/>
</dbReference>
<dbReference type="RefSeq" id="WP_119796091.1">
    <property type="nucleotide sequence ID" value="NZ_QYZD01000036.1"/>
</dbReference>
<dbReference type="CDD" id="cd00383">
    <property type="entry name" value="trans_reg_C"/>
    <property type="match status" value="1"/>
</dbReference>
<evidence type="ECO:0000256" key="5">
    <source>
        <dbReference type="ARBA" id="ARBA00023125"/>
    </source>
</evidence>
<feature type="DNA-binding region" description="OmpR/PhoB-type" evidence="7">
    <location>
        <begin position="148"/>
        <end position="247"/>
    </location>
</feature>
<protein>
    <submittedName>
        <fullName evidence="9">DNA-binding response regulator</fullName>
    </submittedName>
</protein>
<dbReference type="FunFam" id="1.10.10.10:FF:000018">
    <property type="entry name" value="DNA-binding response regulator ResD"/>
    <property type="match status" value="1"/>
</dbReference>
<evidence type="ECO:0000256" key="7">
    <source>
        <dbReference type="PROSITE-ProRule" id="PRU01091"/>
    </source>
</evidence>
<sequence length="247" mass="27125">MQSCEDNGSVDDGKTMTFADDELGQFCETTRRIVIVSPFPATIRSLFVALTIHCNDVLLFHQEHDPMLQTMNSDLVIVDRTKAVPADPSATIPGSHGAILLLQGEGSEKGPDEQGREVMIWPCPIESALSRIEELASRNAAQPAVAGSELLRFKDVVVDLKRITVHQAGNKIELTRTEFDVLKGLLLNGGGVMTRQQIMEFVWGESYMGGSNSIDVHIKSLRQKLGDAPKHPKYIVTVRGIGYRIAD</sequence>
<dbReference type="Gene3D" id="1.10.10.10">
    <property type="entry name" value="Winged helix-like DNA-binding domain superfamily/Winged helix DNA-binding domain"/>
    <property type="match status" value="1"/>
</dbReference>
<dbReference type="PROSITE" id="PS51755">
    <property type="entry name" value="OMPR_PHOB"/>
    <property type="match status" value="1"/>
</dbReference>
<dbReference type="GO" id="GO:0000976">
    <property type="term" value="F:transcription cis-regulatory region binding"/>
    <property type="evidence" value="ECO:0007669"/>
    <property type="project" value="TreeGrafter"/>
</dbReference>
<dbReference type="InterPro" id="IPR016032">
    <property type="entry name" value="Sig_transdc_resp-reg_C-effctor"/>
</dbReference>
<evidence type="ECO:0000256" key="4">
    <source>
        <dbReference type="ARBA" id="ARBA00023015"/>
    </source>
</evidence>
<evidence type="ECO:0000256" key="6">
    <source>
        <dbReference type="ARBA" id="ARBA00023163"/>
    </source>
</evidence>
<dbReference type="GO" id="GO:0006355">
    <property type="term" value="P:regulation of DNA-templated transcription"/>
    <property type="evidence" value="ECO:0007669"/>
    <property type="project" value="InterPro"/>
</dbReference>
<name>A0A3A3GWW3_PANTH</name>
<dbReference type="InterPro" id="IPR001867">
    <property type="entry name" value="OmpR/PhoB-type_DNA-bd"/>
</dbReference>
<evidence type="ECO:0000256" key="3">
    <source>
        <dbReference type="ARBA" id="ARBA00023012"/>
    </source>
</evidence>
<evidence type="ECO:0000256" key="2">
    <source>
        <dbReference type="ARBA" id="ARBA00022553"/>
    </source>
</evidence>
<evidence type="ECO:0000313" key="9">
    <source>
        <dbReference type="EMBL" id="RJG20425.1"/>
    </source>
</evidence>